<sequence length="230" mass="26393">MYRHILKTPTARLFLTKTPTSIKPFHNSPFLFNTTRTMVTSISDKIKHDHEELKSYYQKIKSSTSAADKTKWQNQFVWELARHSVAEELIVYPAFEKYLPGGEGTNIAAKDREEHQAVKRLLYDFQSINVEKEGEEAFEGKLDELWGLLSQHILEEERDDLPVLESAVKDESAKLAKEFDRTKWFVPTKSHPSAGSEGGVWESVMGLLGAPVDKLMDRFKSFPEEGEKKM</sequence>
<evidence type="ECO:0000259" key="1">
    <source>
        <dbReference type="Pfam" id="PF01814"/>
    </source>
</evidence>
<evidence type="ECO:0000313" key="2">
    <source>
        <dbReference type="EMBL" id="KAK4225296.1"/>
    </source>
</evidence>
<comment type="caution">
    <text evidence="2">The sequence shown here is derived from an EMBL/GenBank/DDBJ whole genome shotgun (WGS) entry which is preliminary data.</text>
</comment>
<proteinExistence type="predicted"/>
<dbReference type="AlphaFoldDB" id="A0AAN7BL44"/>
<organism evidence="2 3">
    <name type="scientific">Podospora fimiseda</name>
    <dbReference type="NCBI Taxonomy" id="252190"/>
    <lineage>
        <taxon>Eukaryota</taxon>
        <taxon>Fungi</taxon>
        <taxon>Dikarya</taxon>
        <taxon>Ascomycota</taxon>
        <taxon>Pezizomycotina</taxon>
        <taxon>Sordariomycetes</taxon>
        <taxon>Sordariomycetidae</taxon>
        <taxon>Sordariales</taxon>
        <taxon>Podosporaceae</taxon>
        <taxon>Podospora</taxon>
    </lineage>
</organism>
<evidence type="ECO:0000313" key="3">
    <source>
        <dbReference type="Proteomes" id="UP001301958"/>
    </source>
</evidence>
<dbReference type="PANTHER" id="PTHR35585">
    <property type="entry name" value="HHE DOMAIN PROTEIN (AFU_ORTHOLOGUE AFUA_4G00730)"/>
    <property type="match status" value="1"/>
</dbReference>
<reference evidence="2" key="1">
    <citation type="journal article" date="2023" name="Mol. Phylogenet. Evol.">
        <title>Genome-scale phylogeny and comparative genomics of the fungal order Sordariales.</title>
        <authorList>
            <person name="Hensen N."/>
            <person name="Bonometti L."/>
            <person name="Westerberg I."/>
            <person name="Brannstrom I.O."/>
            <person name="Guillou S."/>
            <person name="Cros-Aarteil S."/>
            <person name="Calhoun S."/>
            <person name="Haridas S."/>
            <person name="Kuo A."/>
            <person name="Mondo S."/>
            <person name="Pangilinan J."/>
            <person name="Riley R."/>
            <person name="LaButti K."/>
            <person name="Andreopoulos B."/>
            <person name="Lipzen A."/>
            <person name="Chen C."/>
            <person name="Yan M."/>
            <person name="Daum C."/>
            <person name="Ng V."/>
            <person name="Clum A."/>
            <person name="Steindorff A."/>
            <person name="Ohm R.A."/>
            <person name="Martin F."/>
            <person name="Silar P."/>
            <person name="Natvig D.O."/>
            <person name="Lalanne C."/>
            <person name="Gautier V."/>
            <person name="Ament-Velasquez S.L."/>
            <person name="Kruys A."/>
            <person name="Hutchinson M.I."/>
            <person name="Powell A.J."/>
            <person name="Barry K."/>
            <person name="Miller A.N."/>
            <person name="Grigoriev I.V."/>
            <person name="Debuchy R."/>
            <person name="Gladieux P."/>
            <person name="Hiltunen Thoren M."/>
            <person name="Johannesson H."/>
        </authorList>
    </citation>
    <scope>NUCLEOTIDE SEQUENCE</scope>
    <source>
        <strain evidence="2">CBS 990.96</strain>
    </source>
</reference>
<dbReference type="Pfam" id="PF01814">
    <property type="entry name" value="Hemerythrin"/>
    <property type="match status" value="1"/>
</dbReference>
<dbReference type="InterPro" id="IPR012312">
    <property type="entry name" value="Hemerythrin-like"/>
</dbReference>
<reference evidence="2" key="2">
    <citation type="submission" date="2023-05" db="EMBL/GenBank/DDBJ databases">
        <authorList>
            <consortium name="Lawrence Berkeley National Laboratory"/>
            <person name="Steindorff A."/>
            <person name="Hensen N."/>
            <person name="Bonometti L."/>
            <person name="Westerberg I."/>
            <person name="Brannstrom I.O."/>
            <person name="Guillou S."/>
            <person name="Cros-Aarteil S."/>
            <person name="Calhoun S."/>
            <person name="Haridas S."/>
            <person name="Kuo A."/>
            <person name="Mondo S."/>
            <person name="Pangilinan J."/>
            <person name="Riley R."/>
            <person name="Labutti K."/>
            <person name="Andreopoulos B."/>
            <person name="Lipzen A."/>
            <person name="Chen C."/>
            <person name="Yanf M."/>
            <person name="Daum C."/>
            <person name="Ng V."/>
            <person name="Clum A."/>
            <person name="Ohm R."/>
            <person name="Martin F."/>
            <person name="Silar P."/>
            <person name="Natvig D."/>
            <person name="Lalanne C."/>
            <person name="Gautier V."/>
            <person name="Ament-Velasquez S.L."/>
            <person name="Kruys A."/>
            <person name="Hutchinson M.I."/>
            <person name="Powell A.J."/>
            <person name="Barry K."/>
            <person name="Miller A.N."/>
            <person name="Grigoriev I.V."/>
            <person name="Debuchy R."/>
            <person name="Gladieux P."/>
            <person name="Thoren M.H."/>
            <person name="Johannesson H."/>
        </authorList>
    </citation>
    <scope>NUCLEOTIDE SEQUENCE</scope>
    <source>
        <strain evidence="2">CBS 990.96</strain>
    </source>
</reference>
<dbReference type="PANTHER" id="PTHR35585:SF1">
    <property type="entry name" value="HHE DOMAIN PROTEIN (AFU_ORTHOLOGUE AFUA_4G00730)"/>
    <property type="match status" value="1"/>
</dbReference>
<feature type="domain" description="Hemerythrin-like" evidence="1">
    <location>
        <begin position="42"/>
        <end position="163"/>
    </location>
</feature>
<accession>A0AAN7BL44</accession>
<protein>
    <recommendedName>
        <fullName evidence="1">Hemerythrin-like domain-containing protein</fullName>
    </recommendedName>
</protein>
<dbReference type="Gene3D" id="1.20.120.520">
    <property type="entry name" value="nmb1532 protein domain like"/>
    <property type="match status" value="1"/>
</dbReference>
<dbReference type="EMBL" id="MU865370">
    <property type="protein sequence ID" value="KAK4225296.1"/>
    <property type="molecule type" value="Genomic_DNA"/>
</dbReference>
<keyword evidence="3" id="KW-1185">Reference proteome</keyword>
<name>A0AAN7BL44_9PEZI</name>
<gene>
    <name evidence="2" type="ORF">QBC38DRAFT_483350</name>
</gene>
<dbReference type="Proteomes" id="UP001301958">
    <property type="component" value="Unassembled WGS sequence"/>
</dbReference>